<protein>
    <submittedName>
        <fullName evidence="8">Cora-domain-containing protein</fullName>
    </submittedName>
</protein>
<dbReference type="Proteomes" id="UP000799421">
    <property type="component" value="Unassembled WGS sequence"/>
</dbReference>
<dbReference type="SUPFAM" id="SSF144083">
    <property type="entry name" value="Magnesium transport protein CorA, transmembrane region"/>
    <property type="match status" value="1"/>
</dbReference>
<evidence type="ECO:0000313" key="8">
    <source>
        <dbReference type="EMBL" id="KAF2863031.1"/>
    </source>
</evidence>
<feature type="transmembrane region" description="Helical" evidence="7">
    <location>
        <begin position="719"/>
        <end position="739"/>
    </location>
</feature>
<proteinExistence type="inferred from homology"/>
<dbReference type="FunFam" id="1.20.58.340:FF:000014">
    <property type="entry name" value="CorA family metal ion transporter"/>
    <property type="match status" value="1"/>
</dbReference>
<dbReference type="Pfam" id="PF01544">
    <property type="entry name" value="CorA"/>
    <property type="match status" value="2"/>
</dbReference>
<feature type="region of interest" description="Disordered" evidence="6">
    <location>
        <begin position="348"/>
        <end position="382"/>
    </location>
</feature>
<name>A0A6A7C6A4_9PEZI</name>
<keyword evidence="9" id="KW-1185">Reference proteome</keyword>
<evidence type="ECO:0000256" key="3">
    <source>
        <dbReference type="ARBA" id="ARBA00022692"/>
    </source>
</evidence>
<dbReference type="Gene3D" id="3.30.460.20">
    <property type="entry name" value="CorA soluble domain-like"/>
    <property type="match status" value="1"/>
</dbReference>
<dbReference type="InterPro" id="IPR044089">
    <property type="entry name" value="Alr1-like"/>
</dbReference>
<feature type="transmembrane region" description="Helical" evidence="7">
    <location>
        <begin position="682"/>
        <end position="699"/>
    </location>
</feature>
<dbReference type="SUPFAM" id="SSF143865">
    <property type="entry name" value="CorA soluble domain-like"/>
    <property type="match status" value="1"/>
</dbReference>
<dbReference type="EMBL" id="MU005963">
    <property type="protein sequence ID" value="KAF2863031.1"/>
    <property type="molecule type" value="Genomic_DNA"/>
</dbReference>
<comment type="subcellular location">
    <subcellularLocation>
        <location evidence="1">Membrane</location>
        <topology evidence="1">Multi-pass membrane protein</topology>
    </subcellularLocation>
</comment>
<dbReference type="FunFam" id="1.20.58.340:FF:000008">
    <property type="entry name" value="CorA family metal ion transporter"/>
    <property type="match status" value="1"/>
</dbReference>
<dbReference type="Gene3D" id="1.20.58.340">
    <property type="entry name" value="Magnesium transport protein CorA, transmembrane region"/>
    <property type="match status" value="2"/>
</dbReference>
<dbReference type="InterPro" id="IPR002523">
    <property type="entry name" value="MgTranspt_CorA/ZnTranspt_ZntB"/>
</dbReference>
<feature type="region of interest" description="Disordered" evidence="6">
    <location>
        <begin position="1"/>
        <end position="91"/>
    </location>
</feature>
<evidence type="ECO:0000256" key="7">
    <source>
        <dbReference type="SAM" id="Phobius"/>
    </source>
</evidence>
<dbReference type="GO" id="GO:0000329">
    <property type="term" value="C:fungal-type vacuole membrane"/>
    <property type="evidence" value="ECO:0007669"/>
    <property type="project" value="TreeGrafter"/>
</dbReference>
<feature type="region of interest" description="Disordered" evidence="6">
    <location>
        <begin position="171"/>
        <end position="201"/>
    </location>
</feature>
<dbReference type="PANTHER" id="PTHR21535">
    <property type="entry name" value="MAGNESIUM AND COBALT TRANSPORT PROTEIN/MITOCHONDRIAL IMPORT INNER MEMBRANE TRANSLOCASE SUBUNIT TIM8"/>
    <property type="match status" value="1"/>
</dbReference>
<evidence type="ECO:0000256" key="4">
    <source>
        <dbReference type="ARBA" id="ARBA00022989"/>
    </source>
</evidence>
<evidence type="ECO:0000313" key="9">
    <source>
        <dbReference type="Proteomes" id="UP000799421"/>
    </source>
</evidence>
<dbReference type="AlphaFoldDB" id="A0A6A7C6A4"/>
<keyword evidence="4 7" id="KW-1133">Transmembrane helix</keyword>
<evidence type="ECO:0000256" key="2">
    <source>
        <dbReference type="ARBA" id="ARBA00009765"/>
    </source>
</evidence>
<organism evidence="8 9">
    <name type="scientific">Piedraia hortae CBS 480.64</name>
    <dbReference type="NCBI Taxonomy" id="1314780"/>
    <lineage>
        <taxon>Eukaryota</taxon>
        <taxon>Fungi</taxon>
        <taxon>Dikarya</taxon>
        <taxon>Ascomycota</taxon>
        <taxon>Pezizomycotina</taxon>
        <taxon>Dothideomycetes</taxon>
        <taxon>Dothideomycetidae</taxon>
        <taxon>Capnodiales</taxon>
        <taxon>Piedraiaceae</taxon>
        <taxon>Piedraia</taxon>
    </lineage>
</organism>
<dbReference type="GO" id="GO:0015095">
    <property type="term" value="F:magnesium ion transmembrane transporter activity"/>
    <property type="evidence" value="ECO:0007669"/>
    <property type="project" value="InterPro"/>
</dbReference>
<feature type="region of interest" description="Disordered" evidence="6">
    <location>
        <begin position="105"/>
        <end position="139"/>
    </location>
</feature>
<evidence type="ECO:0000256" key="6">
    <source>
        <dbReference type="SAM" id="MobiDB-lite"/>
    </source>
</evidence>
<dbReference type="InterPro" id="IPR045863">
    <property type="entry name" value="CorA_TM1_TM2"/>
</dbReference>
<sequence>MASSTNAEIAGIAGPESMAAPRKNKKKPRKSKKQKRRKSFAALGLLPAAVRSNTSLESEALLDHRDQRQSFTRPSLPATRHRPSMSSSQQMPLCNKYKMSAAENAAVDDDDGATVRTPLLRGQKPDVSRNNSSGYGSYFSFRARPREMSRGSASSSKKGGNLRLEATVDEANEDFDVNNPPSRPGSPQADDFLESTSPRTRDAVIDIDRDEFPSLPPDGLRRRATVAEGPEQDVCFPVDTMSEIADEDDAHLHADRPARARRRRVERTPKLAVLAEWAEREHKELEAEAVRSKRVAEPLQVAGRLRPTKTAWHRVEDDAPFRFAYFNETFEGTIHARNISDLVQDGTTFDELFQPPPMEFSSDSESDDENGIQRPHRKQQKPEEAKKLLNLHAAYHGLGRGSPATKLEPTPSTWWLDVLSPTEEELRVLGRTFGIHQLTLEDINISEQREKVELFSNYYFVTYRSFEQDTASENYMDPVNIYMIVFRDFVLTFHHSMTPHMNNVRRRIRQLEAIMSPTSDWICYALIDDITDVYAPLVDEIEDQVDAIDDEILYMHSSSVDQAMGTESQSDAKAETALKITGEYGGDMLRRVGECRKKVMGLYRLLGNKADVIKGFAKRCNERLEVAPRSEIGLYLGDIQDHIVTMTGNLSHYETLLSRSHSNYLAQINLKMNERSEKTADVLGKLTVLGTIVLPMNIITGMWGMNVWVPGQQYEGDLTWFWCITAGLMGFGLACYLIAKKVYGIV</sequence>
<accession>A0A6A7C6A4</accession>
<dbReference type="OrthoDB" id="29879at2759"/>
<evidence type="ECO:0000256" key="5">
    <source>
        <dbReference type="ARBA" id="ARBA00023136"/>
    </source>
</evidence>
<feature type="compositionally biased region" description="Basic residues" evidence="6">
    <location>
        <begin position="22"/>
        <end position="39"/>
    </location>
</feature>
<keyword evidence="3 7" id="KW-0812">Transmembrane</keyword>
<dbReference type="CDD" id="cd12829">
    <property type="entry name" value="Alr1p-like"/>
    <property type="match status" value="1"/>
</dbReference>
<dbReference type="InterPro" id="IPR045861">
    <property type="entry name" value="CorA_cytoplasmic_dom"/>
</dbReference>
<keyword evidence="5 7" id="KW-0472">Membrane</keyword>
<dbReference type="GO" id="GO:0010961">
    <property type="term" value="P:intracellular magnesium ion homeostasis"/>
    <property type="evidence" value="ECO:0007669"/>
    <property type="project" value="TreeGrafter"/>
</dbReference>
<evidence type="ECO:0000256" key="1">
    <source>
        <dbReference type="ARBA" id="ARBA00004141"/>
    </source>
</evidence>
<gene>
    <name evidence="8" type="ORF">K470DRAFT_298332</name>
</gene>
<reference evidence="8" key="1">
    <citation type="journal article" date="2020" name="Stud. Mycol.">
        <title>101 Dothideomycetes genomes: a test case for predicting lifestyles and emergence of pathogens.</title>
        <authorList>
            <person name="Haridas S."/>
            <person name="Albert R."/>
            <person name="Binder M."/>
            <person name="Bloem J."/>
            <person name="Labutti K."/>
            <person name="Salamov A."/>
            <person name="Andreopoulos B."/>
            <person name="Baker S."/>
            <person name="Barry K."/>
            <person name="Bills G."/>
            <person name="Bluhm B."/>
            <person name="Cannon C."/>
            <person name="Castanera R."/>
            <person name="Culley D."/>
            <person name="Daum C."/>
            <person name="Ezra D."/>
            <person name="Gonzalez J."/>
            <person name="Henrissat B."/>
            <person name="Kuo A."/>
            <person name="Liang C."/>
            <person name="Lipzen A."/>
            <person name="Lutzoni F."/>
            <person name="Magnuson J."/>
            <person name="Mondo S."/>
            <person name="Nolan M."/>
            <person name="Ohm R."/>
            <person name="Pangilinan J."/>
            <person name="Park H.-J."/>
            <person name="Ramirez L."/>
            <person name="Alfaro M."/>
            <person name="Sun H."/>
            <person name="Tritt A."/>
            <person name="Yoshinaga Y."/>
            <person name="Zwiers L.-H."/>
            <person name="Turgeon B."/>
            <person name="Goodwin S."/>
            <person name="Spatafora J."/>
            <person name="Crous P."/>
            <person name="Grigoriev I."/>
        </authorList>
    </citation>
    <scope>NUCLEOTIDE SEQUENCE</scope>
    <source>
        <strain evidence="8">CBS 480.64</strain>
    </source>
</reference>
<dbReference type="PANTHER" id="PTHR21535:SF51">
    <property type="entry name" value="MANGANESE RESISTANCE PROTEIN MNR2"/>
    <property type="match status" value="1"/>
</dbReference>
<comment type="similarity">
    <text evidence="2">Belongs to the CorA metal ion transporter (MIT) (TC 1.A.35) family.</text>
</comment>